<keyword evidence="7 14" id="KW-0418">Kinase</keyword>
<dbReference type="EMBL" id="JAVREP010000008">
    <property type="protein sequence ID" value="MDT0329483.1"/>
    <property type="molecule type" value="Genomic_DNA"/>
</dbReference>
<evidence type="ECO:0000256" key="5">
    <source>
        <dbReference type="ARBA" id="ARBA00022679"/>
    </source>
</evidence>
<keyword evidence="15" id="KW-1185">Reference proteome</keyword>
<evidence type="ECO:0000256" key="10">
    <source>
        <dbReference type="ARBA" id="ARBA00023136"/>
    </source>
</evidence>
<evidence type="ECO:0000256" key="7">
    <source>
        <dbReference type="ARBA" id="ARBA00022777"/>
    </source>
</evidence>
<dbReference type="SUPFAM" id="SSF47384">
    <property type="entry name" value="Homodimeric domain of signal transducing histidine kinase"/>
    <property type="match status" value="1"/>
</dbReference>
<evidence type="ECO:0000256" key="4">
    <source>
        <dbReference type="ARBA" id="ARBA00022553"/>
    </source>
</evidence>
<dbReference type="InterPro" id="IPR050428">
    <property type="entry name" value="TCS_sensor_his_kinase"/>
</dbReference>
<comment type="subcellular location">
    <subcellularLocation>
        <location evidence="2">Cell membrane</location>
    </subcellularLocation>
</comment>
<evidence type="ECO:0000256" key="6">
    <source>
        <dbReference type="ARBA" id="ARBA00022692"/>
    </source>
</evidence>
<evidence type="ECO:0000259" key="12">
    <source>
        <dbReference type="PROSITE" id="PS50109"/>
    </source>
</evidence>
<feature type="domain" description="Histidine kinase" evidence="12">
    <location>
        <begin position="247"/>
        <end position="457"/>
    </location>
</feature>
<dbReference type="Gene3D" id="3.30.565.10">
    <property type="entry name" value="Histidine kinase-like ATPase, C-terminal domain"/>
    <property type="match status" value="1"/>
</dbReference>
<feature type="transmembrane region" description="Helical" evidence="11">
    <location>
        <begin position="12"/>
        <end position="37"/>
    </location>
</feature>
<dbReference type="PROSITE" id="PS50885">
    <property type="entry name" value="HAMP"/>
    <property type="match status" value="1"/>
</dbReference>
<name>A0ABU2M9Y6_9ACTN</name>
<dbReference type="EC" id="2.7.13.3" evidence="3"/>
<keyword evidence="10 11" id="KW-0472">Membrane</keyword>
<dbReference type="PRINTS" id="PR00344">
    <property type="entry name" value="BCTRLSENSOR"/>
</dbReference>
<dbReference type="SUPFAM" id="SSF158472">
    <property type="entry name" value="HAMP domain-like"/>
    <property type="match status" value="1"/>
</dbReference>
<dbReference type="Gene3D" id="6.10.340.10">
    <property type="match status" value="1"/>
</dbReference>
<dbReference type="InterPro" id="IPR004358">
    <property type="entry name" value="Sig_transdc_His_kin-like_C"/>
</dbReference>
<dbReference type="InterPro" id="IPR036097">
    <property type="entry name" value="HisK_dim/P_sf"/>
</dbReference>
<dbReference type="GO" id="GO:0016301">
    <property type="term" value="F:kinase activity"/>
    <property type="evidence" value="ECO:0007669"/>
    <property type="project" value="UniProtKB-KW"/>
</dbReference>
<dbReference type="PANTHER" id="PTHR45436">
    <property type="entry name" value="SENSOR HISTIDINE KINASE YKOH"/>
    <property type="match status" value="1"/>
</dbReference>
<dbReference type="SMART" id="SM00388">
    <property type="entry name" value="HisKA"/>
    <property type="match status" value="1"/>
</dbReference>
<dbReference type="Gene3D" id="1.10.287.130">
    <property type="match status" value="1"/>
</dbReference>
<gene>
    <name evidence="14" type="ORF">RM479_13775</name>
</gene>
<keyword evidence="5" id="KW-0808">Transferase</keyword>
<dbReference type="SMART" id="SM00304">
    <property type="entry name" value="HAMP"/>
    <property type="match status" value="1"/>
</dbReference>
<dbReference type="CDD" id="cd06225">
    <property type="entry name" value="HAMP"/>
    <property type="match status" value="1"/>
</dbReference>
<dbReference type="Pfam" id="PF00512">
    <property type="entry name" value="HisKA"/>
    <property type="match status" value="1"/>
</dbReference>
<evidence type="ECO:0000259" key="13">
    <source>
        <dbReference type="PROSITE" id="PS50885"/>
    </source>
</evidence>
<dbReference type="SUPFAM" id="SSF55874">
    <property type="entry name" value="ATPase domain of HSP90 chaperone/DNA topoisomerase II/histidine kinase"/>
    <property type="match status" value="1"/>
</dbReference>
<evidence type="ECO:0000256" key="3">
    <source>
        <dbReference type="ARBA" id="ARBA00012438"/>
    </source>
</evidence>
<dbReference type="CDD" id="cd00082">
    <property type="entry name" value="HisKA"/>
    <property type="match status" value="1"/>
</dbReference>
<dbReference type="CDD" id="cd00075">
    <property type="entry name" value="HATPase"/>
    <property type="match status" value="1"/>
</dbReference>
<proteinExistence type="predicted"/>
<dbReference type="Pfam" id="PF00672">
    <property type="entry name" value="HAMP"/>
    <property type="match status" value="1"/>
</dbReference>
<evidence type="ECO:0000256" key="2">
    <source>
        <dbReference type="ARBA" id="ARBA00004236"/>
    </source>
</evidence>
<dbReference type="InterPro" id="IPR003594">
    <property type="entry name" value="HATPase_dom"/>
</dbReference>
<dbReference type="InterPro" id="IPR005467">
    <property type="entry name" value="His_kinase_dom"/>
</dbReference>
<reference evidence="15" key="1">
    <citation type="submission" date="2023-07" db="EMBL/GenBank/DDBJ databases">
        <title>30 novel species of actinomycetes from the DSMZ collection.</title>
        <authorList>
            <person name="Nouioui I."/>
        </authorList>
    </citation>
    <scope>NUCLEOTIDE SEQUENCE [LARGE SCALE GENOMIC DNA]</scope>
    <source>
        <strain evidence="15">DSM 44743</strain>
    </source>
</reference>
<dbReference type="PROSITE" id="PS50109">
    <property type="entry name" value="HIS_KIN"/>
    <property type="match status" value="1"/>
</dbReference>
<dbReference type="Proteomes" id="UP001183390">
    <property type="component" value="Unassembled WGS sequence"/>
</dbReference>
<keyword evidence="9" id="KW-0902">Two-component regulatory system</keyword>
<comment type="catalytic activity">
    <reaction evidence="1">
        <text>ATP + protein L-histidine = ADP + protein N-phospho-L-histidine.</text>
        <dbReference type="EC" id="2.7.13.3"/>
    </reaction>
</comment>
<keyword evidence="8 11" id="KW-1133">Transmembrane helix</keyword>
<dbReference type="Pfam" id="PF02518">
    <property type="entry name" value="HATPase_c"/>
    <property type="match status" value="1"/>
</dbReference>
<evidence type="ECO:0000256" key="8">
    <source>
        <dbReference type="ARBA" id="ARBA00022989"/>
    </source>
</evidence>
<accession>A0ABU2M9Y6</accession>
<dbReference type="PANTHER" id="PTHR45436:SF5">
    <property type="entry name" value="SENSOR HISTIDINE KINASE TRCS"/>
    <property type="match status" value="1"/>
</dbReference>
<dbReference type="SMART" id="SM00387">
    <property type="entry name" value="HATPase_c"/>
    <property type="match status" value="1"/>
</dbReference>
<keyword evidence="4" id="KW-0597">Phosphoprotein</keyword>
<evidence type="ECO:0000313" key="14">
    <source>
        <dbReference type="EMBL" id="MDT0329483.1"/>
    </source>
</evidence>
<evidence type="ECO:0000256" key="9">
    <source>
        <dbReference type="ARBA" id="ARBA00023012"/>
    </source>
</evidence>
<dbReference type="RefSeq" id="WP_311512292.1">
    <property type="nucleotide sequence ID" value="NZ_JAVREP010000008.1"/>
</dbReference>
<feature type="transmembrane region" description="Helical" evidence="11">
    <location>
        <begin position="164"/>
        <end position="185"/>
    </location>
</feature>
<evidence type="ECO:0000256" key="1">
    <source>
        <dbReference type="ARBA" id="ARBA00000085"/>
    </source>
</evidence>
<feature type="domain" description="HAMP" evidence="13">
    <location>
        <begin position="186"/>
        <end position="239"/>
    </location>
</feature>
<keyword evidence="6 11" id="KW-0812">Transmembrane</keyword>
<evidence type="ECO:0000313" key="15">
    <source>
        <dbReference type="Proteomes" id="UP001183390"/>
    </source>
</evidence>
<dbReference type="InterPro" id="IPR036890">
    <property type="entry name" value="HATPase_C_sf"/>
</dbReference>
<protein>
    <recommendedName>
        <fullName evidence="3">histidine kinase</fullName>
        <ecNumber evidence="3">2.7.13.3</ecNumber>
    </recommendedName>
</protein>
<sequence length="461" mass="50582">MWNRARPRSLRGRVTAGAMVVLVLVVATVLITSILVLRDLIDTQARDRTAMAARHIADQITDERFPGDIPATEPILRLQIVDWYSGEVLAASDALRGLPALSRDHPAGGDFRLDTTTCADFVGESPDDCYLVVGYSMADSAYGDVVVLAASPPPHILTSGTLEAVMFGTSVALLSFTGFVIWFGVGRALRPVETISHEMEQISVTDLHRRLRVPRTHDEIAHLARTANASLDRLEEAVTRQRRFISDASHELRNPIAGMRAKLEVELSEPEPDPRARERLLTGLLTDTERLENIVADLLELARLDSDVAAVRQRVDLSDLVGREFGDRNEVVDLHVHAQRAAPVRVDRLRMTRVLTNLVANAERHAHSRIDIVVDRDGEDAVVEVHDDGSGIPEADRERVFERFARLRESRELDPGGSGLGLPISREIVRAYGGTLVAGHSDLLGGALFVLRIPADPGAKG</sequence>
<dbReference type="InterPro" id="IPR003660">
    <property type="entry name" value="HAMP_dom"/>
</dbReference>
<evidence type="ECO:0000256" key="11">
    <source>
        <dbReference type="SAM" id="Phobius"/>
    </source>
</evidence>
<comment type="caution">
    <text evidence="14">The sequence shown here is derived from an EMBL/GenBank/DDBJ whole genome shotgun (WGS) entry which is preliminary data.</text>
</comment>
<dbReference type="InterPro" id="IPR003661">
    <property type="entry name" value="HisK_dim/P_dom"/>
</dbReference>
<organism evidence="14 15">
    <name type="scientific">Nocardiopsis lambiniae</name>
    <dbReference type="NCBI Taxonomy" id="3075539"/>
    <lineage>
        <taxon>Bacteria</taxon>
        <taxon>Bacillati</taxon>
        <taxon>Actinomycetota</taxon>
        <taxon>Actinomycetes</taxon>
        <taxon>Streptosporangiales</taxon>
        <taxon>Nocardiopsidaceae</taxon>
        <taxon>Nocardiopsis</taxon>
    </lineage>
</organism>